<dbReference type="GO" id="GO:0000981">
    <property type="term" value="F:DNA-binding transcription factor activity, RNA polymerase II-specific"/>
    <property type="evidence" value="ECO:0007669"/>
    <property type="project" value="TreeGrafter"/>
</dbReference>
<evidence type="ECO:0000256" key="8">
    <source>
        <dbReference type="ARBA" id="ARBA00023242"/>
    </source>
</evidence>
<protein>
    <recommendedName>
        <fullName evidence="11">C2H2-type domain-containing protein</fullName>
    </recommendedName>
</protein>
<keyword evidence="5" id="KW-0862">Zinc</keyword>
<dbReference type="PROSITE" id="PS50157">
    <property type="entry name" value="ZINC_FINGER_C2H2_2"/>
    <property type="match status" value="2"/>
</dbReference>
<dbReference type="SUPFAM" id="SSF57667">
    <property type="entry name" value="beta-beta-alpha zinc fingers"/>
    <property type="match status" value="1"/>
</dbReference>
<dbReference type="SMART" id="SM00355">
    <property type="entry name" value="ZnF_C2H2"/>
    <property type="match status" value="2"/>
</dbReference>
<dbReference type="FunFam" id="3.30.160.60:FF:000303">
    <property type="entry name" value="Zinc finger protein 41"/>
    <property type="match status" value="1"/>
</dbReference>
<accession>A0AAD1U0U9</accession>
<keyword evidence="8" id="KW-0539">Nucleus</keyword>
<keyword evidence="2" id="KW-0479">Metal-binding</keyword>
<evidence type="ECO:0000256" key="6">
    <source>
        <dbReference type="ARBA" id="ARBA00023015"/>
    </source>
</evidence>
<evidence type="ECO:0000256" key="9">
    <source>
        <dbReference type="PROSITE-ProRule" id="PRU00042"/>
    </source>
</evidence>
<sequence length="339" mass="38856">MSFNTTINKLNGEKIPEEFVNLNEIWVPSHISTIQNLPPLNAVPCTLMPTGEEYFGVLEVREEPIPVYHSQPHLSQPKFPYQSLQMVQREEGMPSHIGVEGYSEEQHPSCLQNFSLCVNPNERKILSTPILSEPRSWNQRCQKAISPNLKAPFNSDDITSQNRRREGLSQPKTSRRSVIERDSCRCMKLDKNKTMTQMFNDKNMLISSSSNSSSVNQMQGASTKKAKKFGSSCLFCTCGMTKSQAHLVKRVLTPNNMRFLELLKNYEYEIAEEKSPLTGKPLPKYVCKYKGSCNKKFERTWKLLDHCRTHSGVRPYSCTICGRKFTQKGNRNKHMLKHE</sequence>
<evidence type="ECO:0000256" key="10">
    <source>
        <dbReference type="SAM" id="MobiDB-lite"/>
    </source>
</evidence>
<dbReference type="InterPro" id="IPR013087">
    <property type="entry name" value="Znf_C2H2_type"/>
</dbReference>
<organism evidence="12 13">
    <name type="scientific">Euplotes crassus</name>
    <dbReference type="NCBI Taxonomy" id="5936"/>
    <lineage>
        <taxon>Eukaryota</taxon>
        <taxon>Sar</taxon>
        <taxon>Alveolata</taxon>
        <taxon>Ciliophora</taxon>
        <taxon>Intramacronucleata</taxon>
        <taxon>Spirotrichea</taxon>
        <taxon>Hypotrichia</taxon>
        <taxon>Euplotida</taxon>
        <taxon>Euplotidae</taxon>
        <taxon>Moneuplotes</taxon>
    </lineage>
</organism>
<keyword evidence="3" id="KW-0677">Repeat</keyword>
<feature type="domain" description="C2H2-type" evidence="11">
    <location>
        <begin position="316"/>
        <end position="339"/>
    </location>
</feature>
<evidence type="ECO:0000256" key="4">
    <source>
        <dbReference type="ARBA" id="ARBA00022771"/>
    </source>
</evidence>
<gene>
    <name evidence="12" type="ORF">ECRASSUSDP1_LOCUS1430</name>
</gene>
<dbReference type="Pfam" id="PF00096">
    <property type="entry name" value="zf-C2H2"/>
    <property type="match status" value="1"/>
</dbReference>
<dbReference type="PANTHER" id="PTHR14196">
    <property type="entry name" value="ODD-SKIPPED - RELATED"/>
    <property type="match status" value="1"/>
</dbReference>
<evidence type="ECO:0000313" key="13">
    <source>
        <dbReference type="Proteomes" id="UP001295684"/>
    </source>
</evidence>
<evidence type="ECO:0000256" key="3">
    <source>
        <dbReference type="ARBA" id="ARBA00022737"/>
    </source>
</evidence>
<dbReference type="InterPro" id="IPR036236">
    <property type="entry name" value="Znf_C2H2_sf"/>
</dbReference>
<name>A0AAD1U0U9_EUPCR</name>
<dbReference type="GO" id="GO:0000977">
    <property type="term" value="F:RNA polymerase II transcription regulatory region sequence-specific DNA binding"/>
    <property type="evidence" value="ECO:0007669"/>
    <property type="project" value="TreeGrafter"/>
</dbReference>
<dbReference type="AlphaFoldDB" id="A0AAD1U0U9"/>
<dbReference type="PROSITE" id="PS00028">
    <property type="entry name" value="ZINC_FINGER_C2H2_1"/>
    <property type="match status" value="1"/>
</dbReference>
<evidence type="ECO:0000313" key="12">
    <source>
        <dbReference type="EMBL" id="CAI2360132.1"/>
    </source>
</evidence>
<dbReference type="InterPro" id="IPR050717">
    <property type="entry name" value="C2H2-ZF_Transcription_Reg"/>
</dbReference>
<dbReference type="GO" id="GO:0008270">
    <property type="term" value="F:zinc ion binding"/>
    <property type="evidence" value="ECO:0007669"/>
    <property type="project" value="UniProtKB-KW"/>
</dbReference>
<feature type="domain" description="C2H2-type" evidence="11">
    <location>
        <begin position="285"/>
        <end position="315"/>
    </location>
</feature>
<dbReference type="PANTHER" id="PTHR14196:SF0">
    <property type="entry name" value="PROTEIN BOWEL"/>
    <property type="match status" value="1"/>
</dbReference>
<reference evidence="12" key="1">
    <citation type="submission" date="2023-07" db="EMBL/GenBank/DDBJ databases">
        <authorList>
            <consortium name="AG Swart"/>
            <person name="Singh M."/>
            <person name="Singh A."/>
            <person name="Seah K."/>
            <person name="Emmerich C."/>
        </authorList>
    </citation>
    <scope>NUCLEOTIDE SEQUENCE</scope>
    <source>
        <strain evidence="12">DP1</strain>
    </source>
</reference>
<keyword evidence="13" id="KW-1185">Reference proteome</keyword>
<evidence type="ECO:0000256" key="7">
    <source>
        <dbReference type="ARBA" id="ARBA00023163"/>
    </source>
</evidence>
<proteinExistence type="predicted"/>
<evidence type="ECO:0000256" key="2">
    <source>
        <dbReference type="ARBA" id="ARBA00022723"/>
    </source>
</evidence>
<keyword evidence="4 9" id="KW-0863">Zinc-finger</keyword>
<keyword evidence="6" id="KW-0805">Transcription regulation</keyword>
<evidence type="ECO:0000256" key="5">
    <source>
        <dbReference type="ARBA" id="ARBA00022833"/>
    </source>
</evidence>
<evidence type="ECO:0000256" key="1">
    <source>
        <dbReference type="ARBA" id="ARBA00004123"/>
    </source>
</evidence>
<dbReference type="Proteomes" id="UP001295684">
    <property type="component" value="Unassembled WGS sequence"/>
</dbReference>
<dbReference type="Gene3D" id="3.30.160.60">
    <property type="entry name" value="Classic Zinc Finger"/>
    <property type="match status" value="2"/>
</dbReference>
<feature type="region of interest" description="Disordered" evidence="10">
    <location>
        <begin position="148"/>
        <end position="179"/>
    </location>
</feature>
<comment type="caution">
    <text evidence="12">The sequence shown here is derived from an EMBL/GenBank/DDBJ whole genome shotgun (WGS) entry which is preliminary data.</text>
</comment>
<dbReference type="GO" id="GO:0005634">
    <property type="term" value="C:nucleus"/>
    <property type="evidence" value="ECO:0007669"/>
    <property type="project" value="UniProtKB-SubCell"/>
</dbReference>
<dbReference type="EMBL" id="CAMPGE010001350">
    <property type="protein sequence ID" value="CAI2360132.1"/>
    <property type="molecule type" value="Genomic_DNA"/>
</dbReference>
<comment type="subcellular location">
    <subcellularLocation>
        <location evidence="1">Nucleus</location>
    </subcellularLocation>
</comment>
<keyword evidence="7" id="KW-0804">Transcription</keyword>
<evidence type="ECO:0000259" key="11">
    <source>
        <dbReference type="PROSITE" id="PS50157"/>
    </source>
</evidence>